<evidence type="ECO:0000256" key="2">
    <source>
        <dbReference type="ARBA" id="ARBA00009539"/>
    </source>
</evidence>
<evidence type="ECO:0000256" key="4">
    <source>
        <dbReference type="ARBA" id="ARBA00022563"/>
    </source>
</evidence>
<comment type="caution">
    <text evidence="10">The sequence shown here is derived from an EMBL/GenBank/DDBJ whole genome shotgun (WGS) entry which is preliminary data.</text>
</comment>
<dbReference type="PANTHER" id="PTHR48069">
    <property type="entry name" value="DIHYDROFOLATE REDUCTASE"/>
    <property type="match status" value="1"/>
</dbReference>
<keyword evidence="4" id="KW-0554">One-carbon metabolism</keyword>
<reference evidence="10 11" key="1">
    <citation type="journal article" date="2024" name="Appl. Environ. Microbiol.">
        <title>Pontiella agarivorans sp. nov., a novel marine anaerobic bacterium capable of degrading macroalgal polysaccharides and fixing nitrogen.</title>
        <authorList>
            <person name="Liu N."/>
            <person name="Kivenson V."/>
            <person name="Peng X."/>
            <person name="Cui Z."/>
            <person name="Lankiewicz T.S."/>
            <person name="Gosselin K.M."/>
            <person name="English C.J."/>
            <person name="Blair E.M."/>
            <person name="O'Malley M.A."/>
            <person name="Valentine D.L."/>
        </authorList>
    </citation>
    <scope>NUCLEOTIDE SEQUENCE [LARGE SCALE GENOMIC DNA]</scope>
    <source>
        <strain evidence="10 11">NLcol2</strain>
    </source>
</reference>
<feature type="domain" description="DHFR" evidence="9">
    <location>
        <begin position="1"/>
        <end position="146"/>
    </location>
</feature>
<dbReference type="PROSITE" id="PS00075">
    <property type="entry name" value="DHFR_1"/>
    <property type="match status" value="1"/>
</dbReference>
<dbReference type="Gene3D" id="3.40.430.10">
    <property type="entry name" value="Dihydrofolate Reductase, subunit A"/>
    <property type="match status" value="1"/>
</dbReference>
<dbReference type="PROSITE" id="PS51330">
    <property type="entry name" value="DHFR_2"/>
    <property type="match status" value="1"/>
</dbReference>
<dbReference type="InterPro" id="IPR012259">
    <property type="entry name" value="DHFR"/>
</dbReference>
<evidence type="ECO:0000256" key="8">
    <source>
        <dbReference type="RuleBase" id="RU004474"/>
    </source>
</evidence>
<dbReference type="RefSeq" id="WP_322607793.1">
    <property type="nucleotide sequence ID" value="NZ_JARVCO010000007.1"/>
</dbReference>
<dbReference type="CDD" id="cd00209">
    <property type="entry name" value="DHFR"/>
    <property type="match status" value="1"/>
</dbReference>
<keyword evidence="6 10" id="KW-0560">Oxidoreductase</keyword>
<dbReference type="Proteomes" id="UP001290861">
    <property type="component" value="Unassembled WGS sequence"/>
</dbReference>
<dbReference type="InterPro" id="IPR001796">
    <property type="entry name" value="DHFR_dom"/>
</dbReference>
<evidence type="ECO:0000256" key="3">
    <source>
        <dbReference type="ARBA" id="ARBA00012856"/>
    </source>
</evidence>
<dbReference type="PRINTS" id="PR00070">
    <property type="entry name" value="DHFR"/>
</dbReference>
<organism evidence="10 11">
    <name type="scientific">Pontiella agarivorans</name>
    <dbReference type="NCBI Taxonomy" id="3038953"/>
    <lineage>
        <taxon>Bacteria</taxon>
        <taxon>Pseudomonadati</taxon>
        <taxon>Kiritimatiellota</taxon>
        <taxon>Kiritimatiellia</taxon>
        <taxon>Kiritimatiellales</taxon>
        <taxon>Pontiellaceae</taxon>
        <taxon>Pontiella</taxon>
    </lineage>
</organism>
<dbReference type="EMBL" id="JARVCO010000007">
    <property type="protein sequence ID" value="MDZ8117993.1"/>
    <property type="molecule type" value="Genomic_DNA"/>
</dbReference>
<proteinExistence type="inferred from homology"/>
<evidence type="ECO:0000256" key="5">
    <source>
        <dbReference type="ARBA" id="ARBA00022857"/>
    </source>
</evidence>
<dbReference type="SUPFAM" id="SSF53597">
    <property type="entry name" value="Dihydrofolate reductase-like"/>
    <property type="match status" value="1"/>
</dbReference>
<comment type="function">
    <text evidence="7">Key enzyme in folate metabolism. Catalyzes an essential reaction for de novo glycine and purine synthesis, and for DNA precursor synthesis.</text>
</comment>
<name>A0ABU5MUX2_9BACT</name>
<dbReference type="EC" id="1.5.1.3" evidence="3"/>
<keyword evidence="11" id="KW-1185">Reference proteome</keyword>
<evidence type="ECO:0000313" key="11">
    <source>
        <dbReference type="Proteomes" id="UP001290861"/>
    </source>
</evidence>
<dbReference type="InterPro" id="IPR017925">
    <property type="entry name" value="DHFR_CS"/>
</dbReference>
<dbReference type="PANTHER" id="PTHR48069:SF3">
    <property type="entry name" value="DIHYDROFOLATE REDUCTASE"/>
    <property type="match status" value="1"/>
</dbReference>
<gene>
    <name evidence="10" type="ORF">P9H32_05075</name>
</gene>
<evidence type="ECO:0000256" key="1">
    <source>
        <dbReference type="ARBA" id="ARBA00004903"/>
    </source>
</evidence>
<dbReference type="InterPro" id="IPR024072">
    <property type="entry name" value="DHFR-like_dom_sf"/>
</dbReference>
<dbReference type="GO" id="GO:0004146">
    <property type="term" value="F:dihydrofolate reductase activity"/>
    <property type="evidence" value="ECO:0007669"/>
    <property type="project" value="UniProtKB-EC"/>
</dbReference>
<evidence type="ECO:0000313" key="10">
    <source>
        <dbReference type="EMBL" id="MDZ8117993.1"/>
    </source>
</evidence>
<accession>A0ABU5MUX2</accession>
<evidence type="ECO:0000259" key="9">
    <source>
        <dbReference type="PROSITE" id="PS51330"/>
    </source>
</evidence>
<sequence length="146" mass="16257">MKALVARSQNGVIGKDGGLPWHCKGDLQFFKRTTMDRKIVVGRTTFEGLPPLKGREIYVLTRNPDAAFKNAAAIHSADEIPDDAIICGGAAIYDLTLELCDEILVTTVKQDVEGDTFFNIQWLENFTPSKTLEETDDYAIVSYKRT</sequence>
<keyword evidence="5" id="KW-0521">NADP</keyword>
<evidence type="ECO:0000256" key="7">
    <source>
        <dbReference type="ARBA" id="ARBA00025067"/>
    </source>
</evidence>
<comment type="similarity">
    <text evidence="2 8">Belongs to the dihydrofolate reductase family.</text>
</comment>
<comment type="pathway">
    <text evidence="1">Cofactor biosynthesis; tetrahydrofolate biosynthesis; 5,6,7,8-tetrahydrofolate from 7,8-dihydrofolate: step 1/1.</text>
</comment>
<protein>
    <recommendedName>
        <fullName evidence="3">dihydrofolate reductase</fullName>
        <ecNumber evidence="3">1.5.1.3</ecNumber>
    </recommendedName>
</protein>
<dbReference type="Pfam" id="PF00186">
    <property type="entry name" value="DHFR_1"/>
    <property type="match status" value="1"/>
</dbReference>
<evidence type="ECO:0000256" key="6">
    <source>
        <dbReference type="ARBA" id="ARBA00023002"/>
    </source>
</evidence>